<dbReference type="EMBL" id="LAZR01001162">
    <property type="protein sequence ID" value="KKN49585.1"/>
    <property type="molecule type" value="Genomic_DNA"/>
</dbReference>
<proteinExistence type="predicted"/>
<dbReference type="AlphaFoldDB" id="A0A0F9QZ17"/>
<sequence length="65" mass="7551">MTKQIFNLGKWYTIICFGSSALLNLFSFTSVGTFAFFILLPTIIWLFSLKLITEKQKEEIEIKVK</sequence>
<keyword evidence="1" id="KW-0812">Transmembrane</keyword>
<accession>A0A0F9QZ17</accession>
<feature type="transmembrane region" description="Helical" evidence="1">
    <location>
        <begin position="34"/>
        <end position="53"/>
    </location>
</feature>
<comment type="caution">
    <text evidence="2">The sequence shown here is derived from an EMBL/GenBank/DDBJ whole genome shotgun (WGS) entry which is preliminary data.</text>
</comment>
<protein>
    <submittedName>
        <fullName evidence="2">Uncharacterized protein</fullName>
    </submittedName>
</protein>
<evidence type="ECO:0000313" key="2">
    <source>
        <dbReference type="EMBL" id="KKN49585.1"/>
    </source>
</evidence>
<keyword evidence="1" id="KW-1133">Transmembrane helix</keyword>
<reference evidence="2" key="1">
    <citation type="journal article" date="2015" name="Nature">
        <title>Complex archaea that bridge the gap between prokaryotes and eukaryotes.</title>
        <authorList>
            <person name="Spang A."/>
            <person name="Saw J.H."/>
            <person name="Jorgensen S.L."/>
            <person name="Zaremba-Niedzwiedzka K."/>
            <person name="Martijn J."/>
            <person name="Lind A.E."/>
            <person name="van Eijk R."/>
            <person name="Schleper C."/>
            <person name="Guy L."/>
            <person name="Ettema T.J."/>
        </authorList>
    </citation>
    <scope>NUCLEOTIDE SEQUENCE</scope>
</reference>
<evidence type="ECO:0000256" key="1">
    <source>
        <dbReference type="SAM" id="Phobius"/>
    </source>
</evidence>
<organism evidence="2">
    <name type="scientific">marine sediment metagenome</name>
    <dbReference type="NCBI Taxonomy" id="412755"/>
    <lineage>
        <taxon>unclassified sequences</taxon>
        <taxon>metagenomes</taxon>
        <taxon>ecological metagenomes</taxon>
    </lineage>
</organism>
<keyword evidence="1" id="KW-0472">Membrane</keyword>
<gene>
    <name evidence="2" type="ORF">LCGC14_0641500</name>
</gene>
<name>A0A0F9QZ17_9ZZZZ</name>